<reference evidence="1" key="1">
    <citation type="journal article" date="2016" name="Genome Announc.">
        <title>Draft genomes of two strains of Paenibacillus glucanolyticus with capability to degrade lignocellulose.</title>
        <authorList>
            <person name="Mathews S.L."/>
            <person name="Pawlak J."/>
            <person name="Grunden A.M."/>
        </authorList>
    </citation>
    <scope>NUCLEOTIDE SEQUENCE [LARGE SCALE GENOMIC DNA]</scope>
    <source>
        <strain evidence="1">SLM1</strain>
    </source>
</reference>
<dbReference type="AlphaFoldDB" id="A0A163H2M5"/>
<proteinExistence type="predicted"/>
<accession>A0A163H2M5</accession>
<dbReference type="EMBL" id="LWMH01000001">
    <property type="protein sequence ID" value="KZS45286.1"/>
    <property type="molecule type" value="Genomic_DNA"/>
</dbReference>
<comment type="caution">
    <text evidence="1">The sequence shown here is derived from an EMBL/GenBank/DDBJ whole genome shotgun (WGS) entry which is preliminary data.</text>
</comment>
<dbReference type="SUPFAM" id="SSF50475">
    <property type="entry name" value="FMN-binding split barrel"/>
    <property type="match status" value="1"/>
</dbReference>
<protein>
    <submittedName>
        <fullName evidence="1">Flavin-nucleotide-binding protein</fullName>
    </submittedName>
</protein>
<dbReference type="Gene3D" id="2.30.110.10">
    <property type="entry name" value="Electron Transport, Fmn-binding Protein, Chain A"/>
    <property type="match status" value="1"/>
</dbReference>
<dbReference type="InterPro" id="IPR024747">
    <property type="entry name" value="Pyridox_Oxase-rel"/>
</dbReference>
<keyword evidence="2" id="KW-1185">Reference proteome</keyword>
<dbReference type="PANTHER" id="PTHR34071">
    <property type="entry name" value="5-NITROIMIDAZOLE ANTIBIOTICS RESISTANCE PROTEIN, NIMA-FAMILY-RELATED PROTEIN-RELATED"/>
    <property type="match status" value="1"/>
</dbReference>
<evidence type="ECO:0000313" key="2">
    <source>
        <dbReference type="Proteomes" id="UP000076796"/>
    </source>
</evidence>
<dbReference type="GeneID" id="97553469"/>
<dbReference type="STRING" id="59843.A3958_04735"/>
<dbReference type="OrthoDB" id="9794935at2"/>
<dbReference type="Pfam" id="PF12900">
    <property type="entry name" value="Pyridox_ox_2"/>
    <property type="match status" value="1"/>
</dbReference>
<evidence type="ECO:0000313" key="1">
    <source>
        <dbReference type="EMBL" id="KZS45286.1"/>
    </source>
</evidence>
<dbReference type="Proteomes" id="UP000076796">
    <property type="component" value="Unassembled WGS sequence"/>
</dbReference>
<sequence>MRRDEFAMKDPHEVEDFLNGMSFGFLGTTDEAGIPRVTPLNFAYVNGAFYFHGSRMGEKMEHLRRTPAVCFTVADEYALIPSYFSDPEMACPATAFFKSVTAVGEVILVDDLEEKALAMEALMKKLQPEGGYRTIDASDRAYIPRLKGVAVIKLAPQRMSAKFKFGQNLKPERLNSVVEELECRGKHRDEETAELMCKYHPVPR</sequence>
<dbReference type="PANTHER" id="PTHR34071:SF2">
    <property type="entry name" value="FLAVIN-NUCLEOTIDE-BINDING PROTEIN"/>
    <property type="match status" value="1"/>
</dbReference>
<dbReference type="InterPro" id="IPR012349">
    <property type="entry name" value="Split_barrel_FMN-bd"/>
</dbReference>
<organism evidence="1 2">
    <name type="scientific">Paenibacillus glucanolyticus</name>
    <dbReference type="NCBI Taxonomy" id="59843"/>
    <lineage>
        <taxon>Bacteria</taxon>
        <taxon>Bacillati</taxon>
        <taxon>Bacillota</taxon>
        <taxon>Bacilli</taxon>
        <taxon>Bacillales</taxon>
        <taxon>Paenibacillaceae</taxon>
        <taxon>Paenibacillus</taxon>
    </lineage>
</organism>
<dbReference type="RefSeq" id="WP_063477723.1">
    <property type="nucleotide sequence ID" value="NZ_CP147845.1"/>
</dbReference>
<name>A0A163H2M5_9BACL</name>
<gene>
    <name evidence="1" type="ORF">AWU65_04735</name>
</gene>